<keyword evidence="3" id="KW-1133">Transmembrane helix</keyword>
<reference evidence="5" key="1">
    <citation type="submission" date="2020-05" db="EMBL/GenBank/DDBJ databases">
        <authorList>
            <person name="Chiriac C."/>
            <person name="Salcher M."/>
            <person name="Ghai R."/>
            <person name="Kavagutti S V."/>
        </authorList>
    </citation>
    <scope>NUCLEOTIDE SEQUENCE</scope>
</reference>
<dbReference type="CDD" id="cd03228">
    <property type="entry name" value="ABCC_MRP_Like"/>
    <property type="match status" value="1"/>
</dbReference>
<accession>A0A6J7V1C2</accession>
<dbReference type="SMART" id="SM00382">
    <property type="entry name" value="AAA"/>
    <property type="match status" value="1"/>
</dbReference>
<dbReference type="InterPro" id="IPR003439">
    <property type="entry name" value="ABC_transporter-like_ATP-bd"/>
</dbReference>
<evidence type="ECO:0000256" key="1">
    <source>
        <dbReference type="ARBA" id="ARBA00022741"/>
    </source>
</evidence>
<keyword evidence="3" id="KW-0812">Transmembrane</keyword>
<feature type="domain" description="ABC transporter" evidence="4">
    <location>
        <begin position="134"/>
        <end position="370"/>
    </location>
</feature>
<dbReference type="InterPro" id="IPR003593">
    <property type="entry name" value="AAA+_ATPase"/>
</dbReference>
<proteinExistence type="predicted"/>
<dbReference type="Gene3D" id="3.40.50.300">
    <property type="entry name" value="P-loop containing nucleotide triphosphate hydrolases"/>
    <property type="match status" value="1"/>
</dbReference>
<evidence type="ECO:0000256" key="2">
    <source>
        <dbReference type="ARBA" id="ARBA00022840"/>
    </source>
</evidence>
<dbReference type="GO" id="GO:0005524">
    <property type="term" value="F:ATP binding"/>
    <property type="evidence" value="ECO:0007669"/>
    <property type="project" value="UniProtKB-KW"/>
</dbReference>
<name>A0A6J7V1C2_9ZZZZ</name>
<dbReference type="PROSITE" id="PS50893">
    <property type="entry name" value="ABC_TRANSPORTER_2"/>
    <property type="match status" value="1"/>
</dbReference>
<dbReference type="PANTHER" id="PTHR24221">
    <property type="entry name" value="ATP-BINDING CASSETTE SUB-FAMILY B"/>
    <property type="match status" value="1"/>
</dbReference>
<evidence type="ECO:0000256" key="3">
    <source>
        <dbReference type="SAM" id="Phobius"/>
    </source>
</evidence>
<evidence type="ECO:0000259" key="4">
    <source>
        <dbReference type="PROSITE" id="PS50893"/>
    </source>
</evidence>
<gene>
    <name evidence="5" type="ORF">UFOPK4401_00235</name>
</gene>
<organism evidence="5">
    <name type="scientific">freshwater metagenome</name>
    <dbReference type="NCBI Taxonomy" id="449393"/>
    <lineage>
        <taxon>unclassified sequences</taxon>
        <taxon>metagenomes</taxon>
        <taxon>ecological metagenomes</taxon>
    </lineage>
</organism>
<dbReference type="SUPFAM" id="SSF52540">
    <property type="entry name" value="P-loop containing nucleoside triphosphate hydrolases"/>
    <property type="match status" value="1"/>
</dbReference>
<dbReference type="AlphaFoldDB" id="A0A6J7V1C2"/>
<dbReference type="GO" id="GO:0016887">
    <property type="term" value="F:ATP hydrolysis activity"/>
    <property type="evidence" value="ECO:0007669"/>
    <property type="project" value="InterPro"/>
</dbReference>
<dbReference type="GO" id="GO:0034040">
    <property type="term" value="F:ATPase-coupled lipid transmembrane transporter activity"/>
    <property type="evidence" value="ECO:0007669"/>
    <property type="project" value="TreeGrafter"/>
</dbReference>
<dbReference type="PANTHER" id="PTHR24221:SF654">
    <property type="entry name" value="ATP-BINDING CASSETTE SUB-FAMILY B MEMBER 6"/>
    <property type="match status" value="1"/>
</dbReference>
<feature type="transmembrane region" description="Helical" evidence="3">
    <location>
        <begin position="34"/>
        <end position="54"/>
    </location>
</feature>
<evidence type="ECO:0000313" key="5">
    <source>
        <dbReference type="EMBL" id="CAB5071889.1"/>
    </source>
</evidence>
<protein>
    <submittedName>
        <fullName evidence="5">Unannotated protein</fullName>
    </submittedName>
</protein>
<dbReference type="InterPro" id="IPR017871">
    <property type="entry name" value="ABC_transporter-like_CS"/>
</dbReference>
<keyword evidence="3" id="KW-0472">Membrane</keyword>
<dbReference type="InterPro" id="IPR039421">
    <property type="entry name" value="Type_1_exporter"/>
</dbReference>
<dbReference type="Pfam" id="PF00005">
    <property type="entry name" value="ABC_tran"/>
    <property type="match status" value="1"/>
</dbReference>
<dbReference type="PROSITE" id="PS00211">
    <property type="entry name" value="ABC_TRANSPORTER_1"/>
    <property type="match status" value="1"/>
</dbReference>
<keyword evidence="2" id="KW-0067">ATP-binding</keyword>
<dbReference type="EMBL" id="CAFBRB010000013">
    <property type="protein sequence ID" value="CAB5071889.1"/>
    <property type="molecule type" value="Genomic_DNA"/>
</dbReference>
<sequence length="373" mass="40402">MSRMNYFVSRFRSSRLESAALYADQNWIQQVPRISIEFAIVLGAAILAITANLTSSFANSIPNLIVFLAAASRLAPSALRLQQSAISARGFAGSAGAAFEYSRLPRIPSQEGVIPYNRIDIHNLDNSLISKPSIEMRDLSFAFDDTNVPILRGINLTIPPLEVVALVGPSGAGKSTFCDLLLGLHSPSAGTVSIGNLPAHDYVRGHPGRITYLPQDVQVLTDSILANVAIGIPQGDVELELLWQALESAQLAEFVRSQPLGLEQLIGETGIQLSGGQRQRLGLARALYSSPSIIILDEPTSALDAETEDLLMQTLRTLKEKCSILIIAHRLSTVRFVDRVIYLEDGQILGDGTFSELRAAIPRFDFQAGLQGL</sequence>
<keyword evidence="1" id="KW-0547">Nucleotide-binding</keyword>
<dbReference type="InterPro" id="IPR027417">
    <property type="entry name" value="P-loop_NTPase"/>
</dbReference>